<evidence type="ECO:0000259" key="6">
    <source>
        <dbReference type="PROSITE" id="PS51934"/>
    </source>
</evidence>
<evidence type="ECO:0000256" key="4">
    <source>
        <dbReference type="ARBA" id="ARBA00023098"/>
    </source>
</evidence>
<dbReference type="GO" id="GO:0016410">
    <property type="term" value="F:N-acyltransferase activity"/>
    <property type="evidence" value="ECO:0007669"/>
    <property type="project" value="TreeGrafter"/>
</dbReference>
<dbReference type="GO" id="GO:0008970">
    <property type="term" value="F:phospholipase A1 activity"/>
    <property type="evidence" value="ECO:0007669"/>
    <property type="project" value="TreeGrafter"/>
</dbReference>
<dbReference type="PANTHER" id="PTHR13943">
    <property type="entry name" value="HRAS-LIKE SUPPRESSOR - RELATED"/>
    <property type="match status" value="1"/>
</dbReference>
<reference evidence="7 8" key="1">
    <citation type="submission" date="2024-04" db="EMBL/GenBank/DDBJ databases">
        <authorList>
            <consortium name="Genoscope - CEA"/>
            <person name="William W."/>
        </authorList>
    </citation>
    <scope>NUCLEOTIDE SEQUENCE [LARGE SCALE GENOMIC DNA]</scope>
</reference>
<dbReference type="GO" id="GO:0070292">
    <property type="term" value="P:N-acylphosphatidylethanolamine metabolic process"/>
    <property type="evidence" value="ECO:0007669"/>
    <property type="project" value="TreeGrafter"/>
</dbReference>
<organism evidence="7 8">
    <name type="scientific">Lymnaea stagnalis</name>
    <name type="common">Great pond snail</name>
    <name type="synonym">Helix stagnalis</name>
    <dbReference type="NCBI Taxonomy" id="6523"/>
    <lineage>
        <taxon>Eukaryota</taxon>
        <taxon>Metazoa</taxon>
        <taxon>Spiralia</taxon>
        <taxon>Lophotrochozoa</taxon>
        <taxon>Mollusca</taxon>
        <taxon>Gastropoda</taxon>
        <taxon>Heterobranchia</taxon>
        <taxon>Euthyneura</taxon>
        <taxon>Panpulmonata</taxon>
        <taxon>Hygrophila</taxon>
        <taxon>Lymnaeoidea</taxon>
        <taxon>Lymnaeidae</taxon>
        <taxon>Lymnaea</taxon>
    </lineage>
</organism>
<evidence type="ECO:0000256" key="1">
    <source>
        <dbReference type="ARBA" id="ARBA00007824"/>
    </source>
</evidence>
<keyword evidence="2" id="KW-0808">Transferase</keyword>
<comment type="similarity">
    <text evidence="1">Belongs to the H-rev107 family.</text>
</comment>
<feature type="transmembrane region" description="Helical" evidence="5">
    <location>
        <begin position="148"/>
        <end position="169"/>
    </location>
</feature>
<evidence type="ECO:0000256" key="3">
    <source>
        <dbReference type="ARBA" id="ARBA00022801"/>
    </source>
</evidence>
<keyword evidence="3" id="KW-0378">Hydrolase</keyword>
<dbReference type="AlphaFoldDB" id="A0AAV2HRL8"/>
<dbReference type="InterPro" id="IPR038765">
    <property type="entry name" value="Papain-like_cys_pep_sf"/>
</dbReference>
<evidence type="ECO:0000313" key="7">
    <source>
        <dbReference type="EMBL" id="CAL1536747.1"/>
    </source>
</evidence>
<dbReference type="InterPro" id="IPR007053">
    <property type="entry name" value="LRAT_dom"/>
</dbReference>
<protein>
    <recommendedName>
        <fullName evidence="6">LRAT domain-containing protein</fullName>
    </recommendedName>
</protein>
<evidence type="ECO:0000256" key="5">
    <source>
        <dbReference type="SAM" id="Phobius"/>
    </source>
</evidence>
<keyword evidence="5" id="KW-1133">Transmembrane helix</keyword>
<keyword evidence="4" id="KW-0443">Lipid metabolism</keyword>
<dbReference type="GO" id="GO:0004623">
    <property type="term" value="F:phospholipase A2 activity"/>
    <property type="evidence" value="ECO:0007669"/>
    <property type="project" value="TreeGrafter"/>
</dbReference>
<keyword evidence="8" id="KW-1185">Reference proteome</keyword>
<dbReference type="GO" id="GO:0005737">
    <property type="term" value="C:cytoplasm"/>
    <property type="evidence" value="ECO:0007669"/>
    <property type="project" value="TreeGrafter"/>
</dbReference>
<dbReference type="InterPro" id="IPR051496">
    <property type="entry name" value="H-rev107_PLA/AT"/>
</dbReference>
<feature type="domain" description="LRAT" evidence="6">
    <location>
        <begin position="23"/>
        <end position="144"/>
    </location>
</feature>
<dbReference type="EMBL" id="CAXITT010000237">
    <property type="protein sequence ID" value="CAL1536747.1"/>
    <property type="molecule type" value="Genomic_DNA"/>
</dbReference>
<keyword evidence="5" id="KW-0812">Transmembrane</keyword>
<gene>
    <name evidence="7" type="ORF">GSLYS_00010660001</name>
</gene>
<accession>A0AAV2HRL8</accession>
<dbReference type="Gene3D" id="3.90.1720.10">
    <property type="entry name" value="endopeptidase domain like (from Nostoc punctiforme)"/>
    <property type="match status" value="1"/>
</dbReference>
<name>A0AAV2HRL8_LYMST</name>
<evidence type="ECO:0000256" key="2">
    <source>
        <dbReference type="ARBA" id="ARBA00022679"/>
    </source>
</evidence>
<comment type="caution">
    <text evidence="7">The sequence shown here is derived from an EMBL/GenBank/DDBJ whole genome shotgun (WGS) entry which is preliminary data.</text>
</comment>
<dbReference type="Proteomes" id="UP001497497">
    <property type="component" value="Unassembled WGS sequence"/>
</dbReference>
<dbReference type="Pfam" id="PF04970">
    <property type="entry name" value="LRAT"/>
    <property type="match status" value="1"/>
</dbReference>
<evidence type="ECO:0000313" key="8">
    <source>
        <dbReference type="Proteomes" id="UP001497497"/>
    </source>
</evidence>
<dbReference type="SUPFAM" id="SSF54001">
    <property type="entry name" value="Cysteine proteinases"/>
    <property type="match status" value="1"/>
</dbReference>
<dbReference type="PROSITE" id="PS51934">
    <property type="entry name" value="LRAT"/>
    <property type="match status" value="1"/>
</dbReference>
<sequence>MSGKGPNYLHNLEVFNQLRPGDRVQFQRRIYSHWGIYFGNGKIIHLAGEDNDGINGKVKPEHLFTICGRTFDKARVSIDDFWDVVGQDKAYLNNSKDKLWSPLDVDSILNNALQKIGEVKYSLIYSNCEHFVNWCRYGNNKSDQVDSVITGLAAGGTVAFAAGVIYAIAKAFTKGNKEEEEKQEQSFM</sequence>
<proteinExistence type="inferred from homology"/>
<dbReference type="PANTHER" id="PTHR13943:SF77">
    <property type="entry name" value="LRAT DOMAIN-CONTAINING PROTEIN"/>
    <property type="match status" value="1"/>
</dbReference>
<keyword evidence="5" id="KW-0472">Membrane</keyword>